<accession>A0ABD5P053</accession>
<evidence type="ECO:0000313" key="2">
    <source>
        <dbReference type="EMBL" id="MFC4247413.1"/>
    </source>
</evidence>
<dbReference type="AlphaFoldDB" id="A0ABD5P053"/>
<organism evidence="2 3">
    <name type="scientific">Natribaculum luteum</name>
    <dbReference type="NCBI Taxonomy" id="1586232"/>
    <lineage>
        <taxon>Archaea</taxon>
        <taxon>Methanobacteriati</taxon>
        <taxon>Methanobacteriota</taxon>
        <taxon>Stenosarchaea group</taxon>
        <taxon>Halobacteria</taxon>
        <taxon>Halobacteriales</taxon>
        <taxon>Natrialbaceae</taxon>
        <taxon>Natribaculum</taxon>
    </lineage>
</organism>
<comment type="caution">
    <text evidence="2">The sequence shown here is derived from an EMBL/GenBank/DDBJ whole genome shotgun (WGS) entry which is preliminary data.</text>
</comment>
<proteinExistence type="predicted"/>
<dbReference type="RefSeq" id="WP_246966116.1">
    <property type="nucleotide sequence ID" value="NZ_CP095397.1"/>
</dbReference>
<dbReference type="Proteomes" id="UP001595821">
    <property type="component" value="Unassembled WGS sequence"/>
</dbReference>
<dbReference type="GeneID" id="71854059"/>
<dbReference type="EMBL" id="JBHSDJ010000029">
    <property type="protein sequence ID" value="MFC4247413.1"/>
    <property type="molecule type" value="Genomic_DNA"/>
</dbReference>
<reference evidence="2 3" key="1">
    <citation type="journal article" date="2014" name="Int. J. Syst. Evol. Microbiol.">
        <title>Complete genome sequence of Corynebacterium casei LMG S-19264T (=DSM 44701T), isolated from a smear-ripened cheese.</title>
        <authorList>
            <consortium name="US DOE Joint Genome Institute (JGI-PGF)"/>
            <person name="Walter F."/>
            <person name="Albersmeier A."/>
            <person name="Kalinowski J."/>
            <person name="Ruckert C."/>
        </authorList>
    </citation>
    <scope>NUCLEOTIDE SEQUENCE [LARGE SCALE GENOMIC DNA]</scope>
    <source>
        <strain evidence="2 3">IBRC-M 10912</strain>
    </source>
</reference>
<dbReference type="InterPro" id="IPR019887">
    <property type="entry name" value="Tscrpt_reg_AsnC/Lrp_C"/>
</dbReference>
<dbReference type="Pfam" id="PF01037">
    <property type="entry name" value="AsnC_trans_reg"/>
    <property type="match status" value="1"/>
</dbReference>
<name>A0ABD5P053_9EURY</name>
<gene>
    <name evidence="2" type="ORF">ACFOZ7_10450</name>
</gene>
<dbReference type="SUPFAM" id="SSF54909">
    <property type="entry name" value="Dimeric alpha+beta barrel"/>
    <property type="match status" value="1"/>
</dbReference>
<dbReference type="InterPro" id="IPR011008">
    <property type="entry name" value="Dimeric_a/b-barrel"/>
</dbReference>
<dbReference type="Gene3D" id="3.30.70.920">
    <property type="match status" value="1"/>
</dbReference>
<feature type="domain" description="Transcription regulator AsnC/Lrp ligand binding" evidence="1">
    <location>
        <begin position="6"/>
        <end position="75"/>
    </location>
</feature>
<evidence type="ECO:0000313" key="3">
    <source>
        <dbReference type="Proteomes" id="UP001595821"/>
    </source>
</evidence>
<sequence>MVHAFIMVKTAAGKSEGLLSEIRSLEPVGNAHIVAGNYDIITEVDTGEVYDVLDVASSKIQGLDGVSDTKTYIAMD</sequence>
<protein>
    <submittedName>
        <fullName evidence="2">Lrp/AsnC ligand binding domain-containing protein</fullName>
    </submittedName>
</protein>
<evidence type="ECO:0000259" key="1">
    <source>
        <dbReference type="Pfam" id="PF01037"/>
    </source>
</evidence>